<evidence type="ECO:0000313" key="1">
    <source>
        <dbReference type="EMBL" id="XCH12116.1"/>
    </source>
</evidence>
<organism evidence="1">
    <name type="scientific">Arthrobacter sp. K5</name>
    <dbReference type="NCBI Taxonomy" id="2839623"/>
    <lineage>
        <taxon>Bacteria</taxon>
        <taxon>Bacillati</taxon>
        <taxon>Actinomycetota</taxon>
        <taxon>Actinomycetes</taxon>
        <taxon>Micrococcales</taxon>
        <taxon>Micrococcaceae</taxon>
        <taxon>Arthrobacter</taxon>
    </lineage>
</organism>
<dbReference type="AlphaFoldDB" id="A0AAU8ERS3"/>
<sequence length="257" mass="27816">MEQLIASGAGATGVAAGGLVGFLVGGPPGAVIGGATGALLQDGVKAAVGHVAERLTTQSERERVGSCMLLAYELIAQRLNGGEELREASFFKRRERKAQRELRSEAEELLEGSFLAARDAYEERKVELIARFYANAAFARDLDSSHLNHILNLAKLLTYRQLVIVGIVGHLDRGTVRAMDFRGSGSLRPATIGVLFEIYQMVGLDLINSTDSSYMLGVADINPSLLQLQGNGAHLFNLLRPDQVPEDDKRFFFDAIA</sequence>
<name>A0AAU8ERS3_9MICC</name>
<reference evidence="1" key="1">
    <citation type="submission" date="2024-06" db="EMBL/GenBank/DDBJ databases">
        <title>Biodegradation of dimethachlon by Arthrobacter sp. K5: mechanistic insights and ecological implications.</title>
        <authorList>
            <person name="Hu S."/>
            <person name="Lu P."/>
        </authorList>
    </citation>
    <scope>NUCLEOTIDE SEQUENCE</scope>
    <source>
        <strain evidence="1">K5</strain>
    </source>
</reference>
<dbReference type="RefSeq" id="WP_353712293.1">
    <property type="nucleotide sequence ID" value="NZ_CP159279.1"/>
</dbReference>
<protein>
    <submittedName>
        <fullName evidence="1">Uncharacterized protein</fullName>
    </submittedName>
</protein>
<accession>A0AAU8ERS3</accession>
<dbReference type="EMBL" id="CP159279">
    <property type="protein sequence ID" value="XCH12116.1"/>
    <property type="molecule type" value="Genomic_DNA"/>
</dbReference>
<proteinExistence type="predicted"/>
<gene>
    <name evidence="1" type="ORF">ABRP34_03615</name>
</gene>